<feature type="transmembrane region" description="Helical" evidence="1">
    <location>
        <begin position="137"/>
        <end position="157"/>
    </location>
</feature>
<accession>A0A8T7M9N4</accession>
<evidence type="ECO:0000313" key="3">
    <source>
        <dbReference type="Proteomes" id="UP000521676"/>
    </source>
</evidence>
<dbReference type="EMBL" id="JACATZ010000003">
    <property type="protein sequence ID" value="NWJ48726.1"/>
    <property type="molecule type" value="Genomic_DNA"/>
</dbReference>
<dbReference type="Pfam" id="PF07136">
    <property type="entry name" value="DUF1385"/>
    <property type="match status" value="1"/>
</dbReference>
<name>A0A8T7M9N4_9CHLR</name>
<dbReference type="PANTHER" id="PTHR42867">
    <property type="entry name" value="MEMBRANE PROTEIN-RELATED"/>
    <property type="match status" value="1"/>
</dbReference>
<feature type="transmembrane region" description="Helical" evidence="1">
    <location>
        <begin position="101"/>
        <end position="125"/>
    </location>
</feature>
<dbReference type="InterPro" id="IPR010787">
    <property type="entry name" value="DUF1385"/>
</dbReference>
<organism evidence="2 3">
    <name type="scientific">Candidatus Chlorohelix allophototropha</name>
    <dbReference type="NCBI Taxonomy" id="3003348"/>
    <lineage>
        <taxon>Bacteria</taxon>
        <taxon>Bacillati</taxon>
        <taxon>Chloroflexota</taxon>
        <taxon>Chloroflexia</taxon>
        <taxon>Candidatus Chloroheliales</taxon>
        <taxon>Candidatus Chloroheliaceae</taxon>
        <taxon>Candidatus Chlorohelix</taxon>
    </lineage>
</organism>
<dbReference type="Proteomes" id="UP000521676">
    <property type="component" value="Unassembled WGS sequence"/>
</dbReference>
<protein>
    <submittedName>
        <fullName evidence="2">DUF1385 domain-containing protein</fullName>
    </submittedName>
</protein>
<evidence type="ECO:0000313" key="2">
    <source>
        <dbReference type="EMBL" id="NWJ48726.1"/>
    </source>
</evidence>
<reference evidence="2 3" key="1">
    <citation type="submission" date="2020-06" db="EMBL/GenBank/DDBJ databases">
        <title>Anoxygenic phototrophic Chloroflexota member uses a Type I reaction center.</title>
        <authorList>
            <person name="Tsuji J.M."/>
            <person name="Shaw N.A."/>
            <person name="Nagashima S."/>
            <person name="Venkiteswaran J."/>
            <person name="Schiff S.L."/>
            <person name="Hanada S."/>
            <person name="Tank M."/>
            <person name="Neufeld J.D."/>
        </authorList>
    </citation>
    <scope>NUCLEOTIDE SEQUENCE [LARGE SCALE GENOMIC DNA]</scope>
    <source>
        <strain evidence="2">L227-S17</strain>
    </source>
</reference>
<dbReference type="PANTHER" id="PTHR42867:SF1">
    <property type="entry name" value="MEMBRANE PROTEIN-RELATED"/>
    <property type="match status" value="1"/>
</dbReference>
<proteinExistence type="predicted"/>
<feature type="transmembrane region" description="Helical" evidence="1">
    <location>
        <begin position="206"/>
        <end position="228"/>
    </location>
</feature>
<keyword evidence="1" id="KW-1133">Transmembrane helix</keyword>
<dbReference type="AlphaFoldDB" id="A0A8T7M9N4"/>
<feature type="transmembrane region" description="Helical" evidence="1">
    <location>
        <begin position="234"/>
        <end position="252"/>
    </location>
</feature>
<gene>
    <name evidence="2" type="ORF">HXX08_22945</name>
</gene>
<sequence>MKFNYGGQAVLEGVMMRGQRHMAVAGRAPNGEIILKTEPLQSKIYTSKLWRLPFMRGLVSLWDALVLGTQTLFFSANVAMLDPDAPQGSEQNVDTEQISGWALWSTMAFSLLFAIGLFFAAPPFIATLAFSWTDQHIAVNIAEGVIRLAIFMGYLWLMGKMPDVRRVFMYHGAEHKTINAYEADAKLEPETVQTFTTVHTRCGTSFLLVVLVVASVIFVFMGDLSFIWKLVSRIFIIPLVATGAYEFLRFTAANYRFRVVRWLAAPGLALQKMTTRQPELPMLEIAIVALEHVLAADGIISQEEYEARRLRLPVRPAQPVRGNSGAAA</sequence>
<comment type="caution">
    <text evidence="2">The sequence shown here is derived from an EMBL/GenBank/DDBJ whole genome shotgun (WGS) entry which is preliminary data.</text>
</comment>
<keyword evidence="1" id="KW-0812">Transmembrane</keyword>
<keyword evidence="1" id="KW-0472">Membrane</keyword>
<evidence type="ECO:0000256" key="1">
    <source>
        <dbReference type="SAM" id="Phobius"/>
    </source>
</evidence>